<keyword evidence="3" id="KW-0602">Photosynthesis</keyword>
<organism evidence="10 11">
    <name type="scientific">Vitis vinifera</name>
    <name type="common">Grape</name>
    <dbReference type="NCBI Taxonomy" id="29760"/>
    <lineage>
        <taxon>Eukaryota</taxon>
        <taxon>Viridiplantae</taxon>
        <taxon>Streptophyta</taxon>
        <taxon>Embryophyta</taxon>
        <taxon>Tracheophyta</taxon>
        <taxon>Spermatophyta</taxon>
        <taxon>Magnoliopsida</taxon>
        <taxon>eudicotyledons</taxon>
        <taxon>Gunneridae</taxon>
        <taxon>Pentapetalae</taxon>
        <taxon>rosids</taxon>
        <taxon>Vitales</taxon>
        <taxon>Vitaceae</taxon>
        <taxon>Viteae</taxon>
        <taxon>Vitis</taxon>
    </lineage>
</organism>
<accession>A0ABY9CQP8</accession>
<name>A0ABY9CQP8_VITVI</name>
<evidence type="ECO:0000313" key="10">
    <source>
        <dbReference type="EMBL" id="WJZ96937.1"/>
    </source>
</evidence>
<evidence type="ECO:0000256" key="4">
    <source>
        <dbReference type="ARBA" id="ARBA00022692"/>
    </source>
</evidence>
<evidence type="ECO:0000313" key="11">
    <source>
        <dbReference type="Proteomes" id="UP001227230"/>
    </source>
</evidence>
<evidence type="ECO:0000256" key="5">
    <source>
        <dbReference type="ARBA" id="ARBA00022836"/>
    </source>
</evidence>
<reference evidence="10 11" key="1">
    <citation type="journal article" date="2023" name="Hortic Res">
        <title>The complete reference genome for grapevine (Vitis vinifera L.) genetics and breeding.</title>
        <authorList>
            <person name="Shi X."/>
            <person name="Cao S."/>
            <person name="Wang X."/>
            <person name="Huang S."/>
            <person name="Wang Y."/>
            <person name="Liu Z."/>
            <person name="Liu W."/>
            <person name="Leng X."/>
            <person name="Peng Y."/>
            <person name="Wang N."/>
            <person name="Wang Y."/>
            <person name="Ma Z."/>
            <person name="Xu X."/>
            <person name="Zhang F."/>
            <person name="Xue H."/>
            <person name="Zhong H."/>
            <person name="Wang Y."/>
            <person name="Zhang K."/>
            <person name="Velt A."/>
            <person name="Avia K."/>
            <person name="Holtgrawe D."/>
            <person name="Grimplet J."/>
            <person name="Matus J.T."/>
            <person name="Ware D."/>
            <person name="Wu X."/>
            <person name="Wang H."/>
            <person name="Liu C."/>
            <person name="Fang Y."/>
            <person name="Rustenholz C."/>
            <person name="Cheng Z."/>
            <person name="Xiao H."/>
            <person name="Zhou Y."/>
        </authorList>
    </citation>
    <scope>NUCLEOTIDE SEQUENCE [LARGE SCALE GENOMIC DNA]</scope>
    <source>
        <strain evidence="11">cv. Pinot noir / PN40024</strain>
        <tissue evidence="10">Leaf</tissue>
    </source>
</reference>
<keyword evidence="4 9" id="KW-0812">Transmembrane</keyword>
<protein>
    <recommendedName>
        <fullName evidence="8">PSI-J</fullName>
    </recommendedName>
</protein>
<evidence type="ECO:0000256" key="3">
    <source>
        <dbReference type="ARBA" id="ARBA00022531"/>
    </source>
</evidence>
<sequence length="42" mass="4902">MTPVLSTICFRSLVGLLIEINHLFQDALTFLFLINMRRGEDY</sequence>
<comment type="similarity">
    <text evidence="2">Belongs to the PsaJ family.</text>
</comment>
<dbReference type="SUPFAM" id="SSF81544">
    <property type="entry name" value="Subunit IX of photosystem I reaction centre, PsaJ"/>
    <property type="match status" value="1"/>
</dbReference>
<keyword evidence="7 9" id="KW-0472">Membrane</keyword>
<dbReference type="Proteomes" id="UP001227230">
    <property type="component" value="Chromosome 10"/>
</dbReference>
<evidence type="ECO:0000256" key="1">
    <source>
        <dbReference type="ARBA" id="ARBA00004167"/>
    </source>
</evidence>
<evidence type="ECO:0000256" key="2">
    <source>
        <dbReference type="ARBA" id="ARBA00006318"/>
    </source>
</evidence>
<dbReference type="Gene3D" id="1.20.5.510">
    <property type="entry name" value="Single helix bin"/>
    <property type="match status" value="1"/>
</dbReference>
<keyword evidence="11" id="KW-1185">Reference proteome</keyword>
<keyword evidence="5" id="KW-0603">Photosystem I</keyword>
<evidence type="ECO:0000256" key="9">
    <source>
        <dbReference type="SAM" id="Phobius"/>
    </source>
</evidence>
<evidence type="ECO:0000256" key="7">
    <source>
        <dbReference type="ARBA" id="ARBA00023136"/>
    </source>
</evidence>
<feature type="transmembrane region" description="Helical" evidence="9">
    <location>
        <begin position="12"/>
        <end position="34"/>
    </location>
</feature>
<dbReference type="EMBL" id="CP126657">
    <property type="protein sequence ID" value="WJZ96937.1"/>
    <property type="molecule type" value="Genomic_DNA"/>
</dbReference>
<dbReference type="InterPro" id="IPR002615">
    <property type="entry name" value="PSI_PsaJ"/>
</dbReference>
<proteinExistence type="inferred from homology"/>
<comment type="subcellular location">
    <subcellularLocation>
        <location evidence="1">Membrane</location>
        <topology evidence="1">Single-pass membrane protein</topology>
    </subcellularLocation>
</comment>
<dbReference type="InterPro" id="IPR036062">
    <property type="entry name" value="PSI_PsaJ_sf"/>
</dbReference>
<dbReference type="Pfam" id="PF01701">
    <property type="entry name" value="PSI_PsaJ"/>
    <property type="match status" value="1"/>
</dbReference>
<gene>
    <name evidence="10" type="ORF">VitviT2T_015578</name>
</gene>
<evidence type="ECO:0000256" key="6">
    <source>
        <dbReference type="ARBA" id="ARBA00022989"/>
    </source>
</evidence>
<keyword evidence="6 9" id="KW-1133">Transmembrane helix</keyword>
<evidence type="ECO:0000256" key="8">
    <source>
        <dbReference type="ARBA" id="ARBA00033429"/>
    </source>
</evidence>